<keyword evidence="3" id="KW-1185">Reference proteome</keyword>
<feature type="region of interest" description="Disordered" evidence="1">
    <location>
        <begin position="13"/>
        <end position="40"/>
    </location>
</feature>
<comment type="caution">
    <text evidence="2">The sequence shown here is derived from an EMBL/GenBank/DDBJ whole genome shotgun (WGS) entry which is preliminary data.</text>
</comment>
<proteinExistence type="predicted"/>
<dbReference type="EMBL" id="AOGT01001016">
    <property type="protein sequence ID" value="EMG48652.1"/>
    <property type="molecule type" value="Genomic_DNA"/>
</dbReference>
<feature type="compositionally biased region" description="Low complexity" evidence="1">
    <location>
        <begin position="142"/>
        <end position="155"/>
    </location>
</feature>
<dbReference type="OrthoDB" id="4026818at2759"/>
<feature type="region of interest" description="Disordered" evidence="1">
    <location>
        <begin position="137"/>
        <end position="172"/>
    </location>
</feature>
<dbReference type="Proteomes" id="UP000011777">
    <property type="component" value="Unassembled WGS sequence"/>
</dbReference>
<reference evidence="2 3" key="1">
    <citation type="submission" date="2013-02" db="EMBL/GenBank/DDBJ databases">
        <title>Genome sequence of Candida maltosa Xu316, a potential industrial strain for xylitol and ethanol production.</title>
        <authorList>
            <person name="Yu J."/>
            <person name="Wang Q."/>
            <person name="Geng X."/>
            <person name="Bao W."/>
            <person name="He P."/>
            <person name="Cai J."/>
        </authorList>
    </citation>
    <scope>NUCLEOTIDE SEQUENCE [LARGE SCALE GENOMIC DNA]</scope>
    <source>
        <strain evidence="3">Xu316</strain>
    </source>
</reference>
<gene>
    <name evidence="2" type="ORF">G210_0742</name>
</gene>
<dbReference type="AlphaFoldDB" id="M3HMJ4"/>
<sequence length="234" mass="26205">MKTGKNLHLKLDFSNSTTSLGGPFTPVEQTVQTPFEPPQQNPFPMAPQQFPHHRNPNFNISTDSLQSMQDYVPQSIINRSSTLHSVNSNSNFMSNSNSMYDSDGFSFLERSRSSSRSNSFPNALKINTDMTNFQQLPPQPQTIPYQQNPYQPNTPGNGCTPQNGHKLNSGRNALDSPFIAATVPKDDYFHFSSTNTSSDSIDLIRGESTKINLPNQYSLSEKKRDSLKLKRGIR</sequence>
<organism evidence="2 3">
    <name type="scientific">Candida maltosa (strain Xu316)</name>
    <name type="common">Yeast</name>
    <dbReference type="NCBI Taxonomy" id="1245528"/>
    <lineage>
        <taxon>Eukaryota</taxon>
        <taxon>Fungi</taxon>
        <taxon>Dikarya</taxon>
        <taxon>Ascomycota</taxon>
        <taxon>Saccharomycotina</taxon>
        <taxon>Pichiomycetes</taxon>
        <taxon>Debaryomycetaceae</taxon>
        <taxon>Candida/Lodderomyces clade</taxon>
        <taxon>Candida</taxon>
    </lineage>
</organism>
<feature type="compositionally biased region" description="Polar residues" evidence="1">
    <location>
        <begin position="156"/>
        <end position="171"/>
    </location>
</feature>
<name>M3HMJ4_CANMX</name>
<evidence type="ECO:0000256" key="1">
    <source>
        <dbReference type="SAM" id="MobiDB-lite"/>
    </source>
</evidence>
<dbReference type="HOGENOM" id="CLU_1184876_0_0_1"/>
<evidence type="ECO:0000313" key="3">
    <source>
        <dbReference type="Proteomes" id="UP000011777"/>
    </source>
</evidence>
<evidence type="ECO:0000313" key="2">
    <source>
        <dbReference type="EMBL" id="EMG48652.1"/>
    </source>
</evidence>
<accession>M3HMJ4</accession>
<protein>
    <submittedName>
        <fullName evidence="2">Uncharacterized protein</fullName>
    </submittedName>
</protein>
<dbReference type="STRING" id="1245528.M3HMJ4"/>